<feature type="compositionally biased region" description="Polar residues" evidence="2">
    <location>
        <begin position="165"/>
        <end position="174"/>
    </location>
</feature>
<proteinExistence type="inferred from homology"/>
<keyword evidence="4" id="KW-1185">Reference proteome</keyword>
<dbReference type="Proteomes" id="UP000054251">
    <property type="component" value="Unassembled WGS sequence"/>
</dbReference>
<dbReference type="InterPro" id="IPR007763">
    <property type="entry name" value="NDUFA12"/>
</dbReference>
<dbReference type="RefSeq" id="XP_015469449.1">
    <property type="nucleotide sequence ID" value="XM_015609662.1"/>
</dbReference>
<comment type="similarity">
    <text evidence="1">Belongs to the complex I NDUFA12 subunit family.</text>
</comment>
<gene>
    <name evidence="3" type="ORF">AC631_00832</name>
</gene>
<feature type="region of interest" description="Disordered" evidence="2">
    <location>
        <begin position="138"/>
        <end position="186"/>
    </location>
</feature>
<organism evidence="3 4">
    <name type="scientific">Debaryomyces fabryi</name>
    <dbReference type="NCBI Taxonomy" id="58627"/>
    <lineage>
        <taxon>Eukaryota</taxon>
        <taxon>Fungi</taxon>
        <taxon>Dikarya</taxon>
        <taxon>Ascomycota</taxon>
        <taxon>Saccharomycotina</taxon>
        <taxon>Pichiomycetes</taxon>
        <taxon>Debaryomycetaceae</taxon>
        <taxon>Debaryomyces</taxon>
    </lineage>
</organism>
<dbReference type="GO" id="GO:0005739">
    <property type="term" value="C:mitochondrion"/>
    <property type="evidence" value="ECO:0007669"/>
    <property type="project" value="TreeGrafter"/>
</dbReference>
<dbReference type="PANTHER" id="PTHR32470">
    <property type="entry name" value="ADH DEHYDROGENASE [UBIQUINONE] 1 ALPHA SUBCOMPLEX ASSEMBLY FACTOR 2"/>
    <property type="match status" value="1"/>
</dbReference>
<dbReference type="GO" id="GO:0032981">
    <property type="term" value="P:mitochondrial respiratory chain complex I assembly"/>
    <property type="evidence" value="ECO:0007669"/>
    <property type="project" value="TreeGrafter"/>
</dbReference>
<dbReference type="PANTHER" id="PTHR32470:SF2">
    <property type="entry name" value="NADH DEHYDROGENASE [UBIQUINONE] 1 ALPHA SUBCOMPLEX ASSEMBLY FACTOR 2"/>
    <property type="match status" value="1"/>
</dbReference>
<accession>A0A0V1Q4G1</accession>
<dbReference type="GO" id="GO:0045271">
    <property type="term" value="C:respiratory chain complex I"/>
    <property type="evidence" value="ECO:0007669"/>
    <property type="project" value="InterPro"/>
</dbReference>
<dbReference type="EMBL" id="LMYN01000010">
    <property type="protein sequence ID" value="KSA03347.1"/>
    <property type="molecule type" value="Genomic_DNA"/>
</dbReference>
<dbReference type="GeneID" id="26837841"/>
<evidence type="ECO:0000313" key="4">
    <source>
        <dbReference type="Proteomes" id="UP000054251"/>
    </source>
</evidence>
<dbReference type="Pfam" id="PF05071">
    <property type="entry name" value="NDUFA12"/>
    <property type="match status" value="1"/>
</dbReference>
<evidence type="ECO:0000313" key="3">
    <source>
        <dbReference type="EMBL" id="KSA03347.1"/>
    </source>
</evidence>
<sequence>MDPRNKYTPLQRLIHQWKARRDIPFRKKFFVGYDLHGNTYWEFTVDGNMQRLRRKSEPYKPQLFKADYFSTIPPQWLQWLRRTRQQAPSLEELINDQVRQQRMRILAQQADEKWHFEKARLEEEHRLKLAGELAKVEKENQEFQSKHESAKQENPWAKADEESKSSSNPIQAATINPKAKRADDLK</sequence>
<dbReference type="InterPro" id="IPR052618">
    <property type="entry name" value="ComplexI_NDUFA12"/>
</dbReference>
<reference evidence="3 4" key="1">
    <citation type="submission" date="2015-11" db="EMBL/GenBank/DDBJ databases">
        <title>The genome of Debaryomyces fabryi.</title>
        <authorList>
            <person name="Tafer H."/>
            <person name="Lopandic K."/>
        </authorList>
    </citation>
    <scope>NUCLEOTIDE SEQUENCE [LARGE SCALE GENOMIC DNA]</scope>
    <source>
        <strain evidence="3 4">CBS 789</strain>
    </source>
</reference>
<evidence type="ECO:0000256" key="1">
    <source>
        <dbReference type="ARBA" id="ARBA00007355"/>
    </source>
</evidence>
<comment type="caution">
    <text evidence="3">The sequence shown here is derived from an EMBL/GenBank/DDBJ whole genome shotgun (WGS) entry which is preliminary data.</text>
</comment>
<dbReference type="AlphaFoldDB" id="A0A0V1Q4G1"/>
<dbReference type="OrthoDB" id="10255576at2759"/>
<name>A0A0V1Q4G1_9ASCO</name>
<feature type="compositionally biased region" description="Basic and acidic residues" evidence="2">
    <location>
        <begin position="138"/>
        <end position="151"/>
    </location>
</feature>
<protein>
    <recommendedName>
        <fullName evidence="5">NADH dehydrogenase [ubiquinone] 1 alpha subcomplex subunit</fullName>
    </recommendedName>
</protein>
<evidence type="ECO:0000256" key="2">
    <source>
        <dbReference type="SAM" id="MobiDB-lite"/>
    </source>
</evidence>
<evidence type="ECO:0008006" key="5">
    <source>
        <dbReference type="Google" id="ProtNLM"/>
    </source>
</evidence>